<dbReference type="Gramene" id="EME31160">
    <property type="protein sequence ID" value="EME31160"/>
    <property type="gene ID" value="Gasu_16540"/>
</dbReference>
<accession>M2X404</accession>
<dbReference type="OMA" id="CNISAFQ"/>
<dbReference type="RefSeq" id="XP_005707680.1">
    <property type="nucleotide sequence ID" value="XM_005707623.1"/>
</dbReference>
<dbReference type="AlphaFoldDB" id="M2X404"/>
<sequence>MTNLERLTYNDPIKYSKIDIDYCRQLLSQAEQMEQLLRVQENSTAVNRLKDSILDWCPDISLGKELNTKPNTHLSTSFKNQYSKDLVRETKGLTDSQGQKRDIENGGKDSIFSDITDIETCDVICQEAISALEQNEREKQQLLCEIQEERKKYWNERKQLQAEIEQLQKERENAKKSQDECKTEVETLRERLVALHQELEEKRLPSYEQLRKELEKVMGLYKDQNETLQQIREEKAKLLQELEETEASRVALRMKLSNTESDLQLLEKSKTRVDSEYEKLQTQLVELEKQRRKLLMETETTSNQEIDSLRRKLKAQANEKMELIQQLESVREEYQEIKICITQEYEQMKSTNAELAQQHNLTLKQLEEMRNECNQLLQENKNLHKKNEELMYRCKVSEEQLSQLEELQNTKRNAGYEEGNLNGIKRDIRKKCFEKESEAMERERQLFIRDVFALKRAKDELVAQLQQVTSSNLRNENTQESGKCNISAFQKSHYCLEDILPGSSILTKASEPSKIWTQKVKLMSHNMKGNRIRANIQKAFKHTFQQDKSNRKEMKGVVNQEAST</sequence>
<feature type="region of interest" description="Disordered" evidence="2">
    <location>
        <begin position="89"/>
        <end position="108"/>
    </location>
</feature>
<reference evidence="4" key="1">
    <citation type="journal article" date="2013" name="Science">
        <title>Gene transfer from bacteria and archaea facilitated evolution of an extremophilic eukaryote.</title>
        <authorList>
            <person name="Schonknecht G."/>
            <person name="Chen W.H."/>
            <person name="Ternes C.M."/>
            <person name="Barbier G.G."/>
            <person name="Shrestha R.P."/>
            <person name="Stanke M."/>
            <person name="Brautigam A."/>
            <person name="Baker B.J."/>
            <person name="Banfield J.F."/>
            <person name="Garavito R.M."/>
            <person name="Carr K."/>
            <person name="Wilkerson C."/>
            <person name="Rensing S.A."/>
            <person name="Gagneul D."/>
            <person name="Dickenson N.E."/>
            <person name="Oesterhelt C."/>
            <person name="Lercher M.J."/>
            <person name="Weber A.P."/>
        </authorList>
    </citation>
    <scope>NUCLEOTIDE SEQUENCE [LARGE SCALE GENOMIC DNA]</scope>
    <source>
        <strain evidence="4">074W</strain>
    </source>
</reference>
<keyword evidence="4" id="KW-1185">Reference proteome</keyword>
<organism evidence="3 4">
    <name type="scientific">Galdieria sulphuraria</name>
    <name type="common">Red alga</name>
    <dbReference type="NCBI Taxonomy" id="130081"/>
    <lineage>
        <taxon>Eukaryota</taxon>
        <taxon>Rhodophyta</taxon>
        <taxon>Bangiophyceae</taxon>
        <taxon>Galdieriales</taxon>
        <taxon>Galdieriaceae</taxon>
        <taxon>Galdieria</taxon>
    </lineage>
</organism>
<feature type="compositionally biased region" description="Basic and acidic residues" evidence="2">
    <location>
        <begin position="89"/>
        <end position="107"/>
    </location>
</feature>
<dbReference type="KEGG" id="gsl:Gasu_16540"/>
<name>M2X404_GALSU</name>
<evidence type="ECO:0000313" key="4">
    <source>
        <dbReference type="Proteomes" id="UP000030680"/>
    </source>
</evidence>
<gene>
    <name evidence="3" type="ORF">Gasu_16540</name>
</gene>
<evidence type="ECO:0000256" key="1">
    <source>
        <dbReference type="SAM" id="Coils"/>
    </source>
</evidence>
<dbReference type="Proteomes" id="UP000030680">
    <property type="component" value="Unassembled WGS sequence"/>
</dbReference>
<dbReference type="EMBL" id="KB454494">
    <property type="protein sequence ID" value="EME31160.1"/>
    <property type="molecule type" value="Genomic_DNA"/>
</dbReference>
<dbReference type="OrthoDB" id="10419578at2759"/>
<dbReference type="STRING" id="130081.M2X404"/>
<dbReference type="GeneID" id="17089831"/>
<proteinExistence type="predicted"/>
<evidence type="ECO:0000256" key="2">
    <source>
        <dbReference type="SAM" id="MobiDB-lite"/>
    </source>
</evidence>
<protein>
    <submittedName>
        <fullName evidence="3">Uncharacterized protein</fullName>
    </submittedName>
</protein>
<evidence type="ECO:0000313" key="3">
    <source>
        <dbReference type="EMBL" id="EME31160.1"/>
    </source>
</evidence>
<feature type="coiled-coil region" evidence="1">
    <location>
        <begin position="125"/>
        <end position="407"/>
    </location>
</feature>
<keyword evidence="1" id="KW-0175">Coiled coil</keyword>